<feature type="region of interest" description="Disordered" evidence="1">
    <location>
        <begin position="58"/>
        <end position="97"/>
    </location>
</feature>
<keyword evidence="3" id="KW-1185">Reference proteome</keyword>
<evidence type="ECO:0000256" key="1">
    <source>
        <dbReference type="SAM" id="MobiDB-lite"/>
    </source>
</evidence>
<name>L9ZC73_9EURY</name>
<organism evidence="2 3">
    <name type="scientific">Natrinema gari JCM 14663</name>
    <dbReference type="NCBI Taxonomy" id="1230459"/>
    <lineage>
        <taxon>Archaea</taxon>
        <taxon>Methanobacteriati</taxon>
        <taxon>Methanobacteriota</taxon>
        <taxon>Stenosarchaea group</taxon>
        <taxon>Halobacteria</taxon>
        <taxon>Halobacteriales</taxon>
        <taxon>Natrialbaceae</taxon>
        <taxon>Natrinema</taxon>
    </lineage>
</organism>
<accession>L9ZC73</accession>
<proteinExistence type="predicted"/>
<evidence type="ECO:0000313" key="2">
    <source>
        <dbReference type="EMBL" id="ELY83227.1"/>
    </source>
</evidence>
<evidence type="ECO:0000313" key="3">
    <source>
        <dbReference type="Proteomes" id="UP000011592"/>
    </source>
</evidence>
<protein>
    <submittedName>
        <fullName evidence="2">Uncharacterized protein</fullName>
    </submittedName>
</protein>
<reference evidence="2 3" key="1">
    <citation type="journal article" date="2014" name="PLoS Genet.">
        <title>Phylogenetically driven sequencing of extremely halophilic archaea reveals strategies for static and dynamic osmo-response.</title>
        <authorList>
            <person name="Becker E.A."/>
            <person name="Seitzer P.M."/>
            <person name="Tritt A."/>
            <person name="Larsen D."/>
            <person name="Krusor M."/>
            <person name="Yao A.I."/>
            <person name="Wu D."/>
            <person name="Madern D."/>
            <person name="Eisen J.A."/>
            <person name="Darling A.E."/>
            <person name="Facciotti M.T."/>
        </authorList>
    </citation>
    <scope>NUCLEOTIDE SEQUENCE [LARGE SCALE GENOMIC DNA]</scope>
    <source>
        <strain evidence="2 3">JCM 14663</strain>
    </source>
</reference>
<dbReference type="AlphaFoldDB" id="L9ZC73"/>
<sequence length="97" mass="9827">MKRSVVIAGCPGVAVLLAGLVRAITESTAILDGTPAGGGLYLSVGIGLPQYLLYSTSGPPSNSDWQSPQPPVPRSRPSPVSSAARCMRTGEQGSSSS</sequence>
<dbReference type="Proteomes" id="UP000011592">
    <property type="component" value="Unassembled WGS sequence"/>
</dbReference>
<comment type="caution">
    <text evidence="2">The sequence shown here is derived from an EMBL/GenBank/DDBJ whole genome shotgun (WGS) entry which is preliminary data.</text>
</comment>
<gene>
    <name evidence="2" type="ORF">C486_02643</name>
</gene>
<dbReference type="EMBL" id="AOIJ01000032">
    <property type="protein sequence ID" value="ELY83227.1"/>
    <property type="molecule type" value="Genomic_DNA"/>
</dbReference>